<evidence type="ECO:0000259" key="18">
    <source>
        <dbReference type="PROSITE" id="PS50853"/>
    </source>
</evidence>
<feature type="chain" id="PRO_5018740291" description="protein-tyrosine-phosphatase" evidence="15">
    <location>
        <begin position="19"/>
        <end position="2302"/>
    </location>
</feature>
<evidence type="ECO:0000313" key="19">
    <source>
        <dbReference type="Ensembl" id="ENSHCOP00000021927.1"/>
    </source>
</evidence>
<dbReference type="PRINTS" id="PR00700">
    <property type="entry name" value="PRTYPHPHTASE"/>
</dbReference>
<feature type="compositionally biased region" description="Polar residues" evidence="13">
    <location>
        <begin position="127"/>
        <end position="137"/>
    </location>
</feature>
<comment type="catalytic activity">
    <reaction evidence="12">
        <text>O-phospho-L-tyrosyl-[protein] + H2O = L-tyrosyl-[protein] + phosphate</text>
        <dbReference type="Rhea" id="RHEA:10684"/>
        <dbReference type="Rhea" id="RHEA-COMP:10136"/>
        <dbReference type="Rhea" id="RHEA-COMP:20101"/>
        <dbReference type="ChEBI" id="CHEBI:15377"/>
        <dbReference type="ChEBI" id="CHEBI:43474"/>
        <dbReference type="ChEBI" id="CHEBI:46858"/>
        <dbReference type="ChEBI" id="CHEBI:61978"/>
        <dbReference type="EC" id="3.1.3.48"/>
    </reaction>
</comment>
<dbReference type="GO" id="GO:0016020">
    <property type="term" value="C:membrane"/>
    <property type="evidence" value="ECO:0007669"/>
    <property type="project" value="UniProtKB-SubCell"/>
</dbReference>
<dbReference type="OMA" id="QLITDTH"/>
<dbReference type="Pfam" id="PF00102">
    <property type="entry name" value="Y_phosphatase"/>
    <property type="match status" value="1"/>
</dbReference>
<comment type="subcellular location">
    <subcellularLocation>
        <location evidence="1">Membrane</location>
        <topology evidence="1">Single-pass type I membrane protein</topology>
    </subcellularLocation>
</comment>
<reference evidence="19" key="2">
    <citation type="submission" date="2025-09" db="UniProtKB">
        <authorList>
            <consortium name="Ensembl"/>
        </authorList>
    </citation>
    <scope>IDENTIFICATION</scope>
</reference>
<feature type="compositionally biased region" description="Polar residues" evidence="13">
    <location>
        <begin position="154"/>
        <end position="185"/>
    </location>
</feature>
<evidence type="ECO:0000256" key="11">
    <source>
        <dbReference type="ARBA" id="ARBA00025789"/>
    </source>
</evidence>
<dbReference type="Proteomes" id="UP000264820">
    <property type="component" value="Unplaced"/>
</dbReference>
<keyword evidence="3 14" id="KW-0812">Transmembrane</keyword>
<dbReference type="Gene3D" id="2.60.40.10">
    <property type="entry name" value="Immunoglobulins"/>
    <property type="match status" value="11"/>
</dbReference>
<dbReference type="PROSITE" id="PS50056">
    <property type="entry name" value="TYR_PHOSPHATASE_2"/>
    <property type="match status" value="1"/>
</dbReference>
<feature type="domain" description="Fibronectin type-III" evidence="18">
    <location>
        <begin position="951"/>
        <end position="1034"/>
    </location>
</feature>
<accession>A0A3Q2YT65</accession>
<dbReference type="CDD" id="cd00063">
    <property type="entry name" value="FN3"/>
    <property type="match status" value="5"/>
</dbReference>
<dbReference type="Pfam" id="PF18861">
    <property type="entry name" value="PTP_tm"/>
    <property type="match status" value="1"/>
</dbReference>
<keyword evidence="7" id="KW-0904">Protein phosphatase</keyword>
<dbReference type="OrthoDB" id="10057517at2759"/>
<proteinExistence type="inferred from homology"/>
<dbReference type="GeneID" id="109518240"/>
<feature type="compositionally biased region" description="Low complexity" evidence="13">
    <location>
        <begin position="526"/>
        <end position="541"/>
    </location>
</feature>
<dbReference type="InterPro" id="IPR003961">
    <property type="entry name" value="FN3_dom"/>
</dbReference>
<evidence type="ECO:0000256" key="2">
    <source>
        <dbReference type="ARBA" id="ARBA00013064"/>
    </source>
</evidence>
<protein>
    <recommendedName>
        <fullName evidence="2">protein-tyrosine-phosphatase</fullName>
        <ecNumber evidence="2">3.1.3.48</ecNumber>
    </recommendedName>
</protein>
<feature type="domain" description="Fibronectin type-III" evidence="18">
    <location>
        <begin position="1571"/>
        <end position="1669"/>
    </location>
</feature>
<evidence type="ECO:0000259" key="16">
    <source>
        <dbReference type="PROSITE" id="PS50055"/>
    </source>
</evidence>
<evidence type="ECO:0000256" key="7">
    <source>
        <dbReference type="ARBA" id="ARBA00022912"/>
    </source>
</evidence>
<feature type="domain" description="Fibronectin type-III" evidence="18">
    <location>
        <begin position="1303"/>
        <end position="1393"/>
    </location>
</feature>
<dbReference type="EC" id="3.1.3.48" evidence="2"/>
<dbReference type="InterPro" id="IPR029021">
    <property type="entry name" value="Prot-tyrosine_phosphatase-like"/>
</dbReference>
<dbReference type="Ensembl" id="ENSHCOT00000002372.1">
    <property type="protein sequence ID" value="ENSHCOP00000021927.1"/>
    <property type="gene ID" value="ENSHCOG00000009159.1"/>
</dbReference>
<keyword evidence="20" id="KW-1185">Reference proteome</keyword>
<dbReference type="FunFam" id="3.90.190.10:FF:000009">
    <property type="entry name" value="Receptor-type tyrosine-protein phosphatase beta"/>
    <property type="match status" value="1"/>
</dbReference>
<dbReference type="GeneTree" id="ENSGT00940000156088"/>
<feature type="domain" description="Fibronectin type-III" evidence="18">
    <location>
        <begin position="770"/>
        <end position="863"/>
    </location>
</feature>
<dbReference type="SMART" id="SM00404">
    <property type="entry name" value="PTPc_motif"/>
    <property type="match status" value="1"/>
</dbReference>
<evidence type="ECO:0000313" key="20">
    <source>
        <dbReference type="Proteomes" id="UP000264820"/>
    </source>
</evidence>
<dbReference type="InterPro" id="IPR013783">
    <property type="entry name" value="Ig-like_fold"/>
</dbReference>
<feature type="domain" description="Fibronectin type-III" evidence="18">
    <location>
        <begin position="1394"/>
        <end position="1484"/>
    </location>
</feature>
<dbReference type="RefSeq" id="XP_019729532.1">
    <property type="nucleotide sequence ID" value="XM_019873973.1"/>
</dbReference>
<keyword evidence="9 14" id="KW-0472">Membrane</keyword>
<dbReference type="PROSITE" id="PS50853">
    <property type="entry name" value="FN3"/>
    <property type="match status" value="8"/>
</dbReference>
<feature type="compositionally biased region" description="Polar residues" evidence="13">
    <location>
        <begin position="383"/>
        <end position="415"/>
    </location>
</feature>
<evidence type="ECO:0000256" key="12">
    <source>
        <dbReference type="ARBA" id="ARBA00051722"/>
    </source>
</evidence>
<feature type="compositionally biased region" description="Polar residues" evidence="13">
    <location>
        <begin position="345"/>
        <end position="374"/>
    </location>
</feature>
<dbReference type="SUPFAM" id="SSF52799">
    <property type="entry name" value="(Phosphotyrosine protein) phosphatases II"/>
    <property type="match status" value="1"/>
</dbReference>
<feature type="domain" description="Fibronectin type-III" evidence="18">
    <location>
        <begin position="1670"/>
        <end position="1765"/>
    </location>
</feature>
<feature type="domain" description="Fibronectin type-III" evidence="18">
    <location>
        <begin position="1036"/>
        <end position="1126"/>
    </location>
</feature>
<dbReference type="InterPro" id="IPR016130">
    <property type="entry name" value="Tyr_Pase_AS"/>
</dbReference>
<keyword evidence="4 15" id="KW-0732">Signal</keyword>
<dbReference type="PANTHER" id="PTHR46957:SF2">
    <property type="entry name" value="RECEPTOR-TYPE TYROSINE-PROTEIN PHOSPHATASE BETA"/>
    <property type="match status" value="1"/>
</dbReference>
<evidence type="ECO:0000256" key="15">
    <source>
        <dbReference type="SAM" id="SignalP"/>
    </source>
</evidence>
<name>A0A3Q2YT65_HIPCM</name>
<dbReference type="SMART" id="SM00060">
    <property type="entry name" value="FN3"/>
    <property type="match status" value="13"/>
</dbReference>
<evidence type="ECO:0000256" key="5">
    <source>
        <dbReference type="ARBA" id="ARBA00022737"/>
    </source>
</evidence>
<dbReference type="Gene3D" id="3.90.190.10">
    <property type="entry name" value="Protein tyrosine phosphatase superfamily"/>
    <property type="match status" value="1"/>
</dbReference>
<evidence type="ECO:0000256" key="13">
    <source>
        <dbReference type="SAM" id="MobiDB-lite"/>
    </source>
</evidence>
<feature type="region of interest" description="Disordered" evidence="13">
    <location>
        <begin position="63"/>
        <end position="113"/>
    </location>
</feature>
<keyword evidence="5" id="KW-0677">Repeat</keyword>
<feature type="domain" description="Fibronectin type-III" evidence="18">
    <location>
        <begin position="1212"/>
        <end position="1302"/>
    </location>
</feature>
<evidence type="ECO:0000256" key="8">
    <source>
        <dbReference type="ARBA" id="ARBA00022989"/>
    </source>
</evidence>
<dbReference type="InterPro" id="IPR000387">
    <property type="entry name" value="Tyr_Pase_dom"/>
</dbReference>
<feature type="signal peptide" evidence="15">
    <location>
        <begin position="1"/>
        <end position="18"/>
    </location>
</feature>
<dbReference type="InterPro" id="IPR050713">
    <property type="entry name" value="RTP_Phos/Ushers"/>
</dbReference>
<dbReference type="SMART" id="SM00194">
    <property type="entry name" value="PTPc"/>
    <property type="match status" value="1"/>
</dbReference>
<keyword evidence="10" id="KW-0325">Glycoprotein</keyword>
<evidence type="ECO:0000256" key="14">
    <source>
        <dbReference type="SAM" id="Phobius"/>
    </source>
</evidence>
<reference evidence="19" key="1">
    <citation type="submission" date="2025-08" db="UniProtKB">
        <authorList>
            <consortium name="Ensembl"/>
        </authorList>
    </citation>
    <scope>IDENTIFICATION</scope>
</reference>
<feature type="domain" description="Tyrosine-protein phosphatase" evidence="16">
    <location>
        <begin position="2020"/>
        <end position="2280"/>
    </location>
</feature>
<dbReference type="InterPro" id="IPR036116">
    <property type="entry name" value="FN3_sf"/>
</dbReference>
<dbReference type="GO" id="GO:0001525">
    <property type="term" value="P:angiogenesis"/>
    <property type="evidence" value="ECO:0007669"/>
    <property type="project" value="TreeGrafter"/>
</dbReference>
<evidence type="ECO:0000256" key="9">
    <source>
        <dbReference type="ARBA" id="ARBA00023136"/>
    </source>
</evidence>
<dbReference type="PROSITE" id="PS00383">
    <property type="entry name" value="TYR_PHOSPHATASE_1"/>
    <property type="match status" value="1"/>
</dbReference>
<feature type="domain" description="Tyrosine specific protein phosphatases" evidence="17">
    <location>
        <begin position="2198"/>
        <end position="2271"/>
    </location>
</feature>
<feature type="region of interest" description="Disordered" evidence="13">
    <location>
        <begin position="289"/>
        <end position="419"/>
    </location>
</feature>
<dbReference type="KEGG" id="hcq:109518240"/>
<dbReference type="GO" id="GO:0043235">
    <property type="term" value="C:receptor complex"/>
    <property type="evidence" value="ECO:0007669"/>
    <property type="project" value="TreeGrafter"/>
</dbReference>
<sequence length="2302" mass="248738">MDALLLLWLMPIYGTSVAHQSSTISLSSRTQESSEVTRSTLGSPIASASQHVTFALLSLRSGGMPERPNITPPSATSDWQQTSKTIMSETSPPVSSDWPQISKTVPSKTLPSVTSDWSQISKTITSKTLPSDSSDWRQTSKSITSKTSLSATSDWPQTSKTLMSETSPLVTSDWPQTSKRITSETLPPAASDWPQTSKTIMSETPPLAGSDWPQTSKTIMSETPPSAGSDWPQTSKTIMSETPPPAGSGWPQTSRTIMSEAPLPAASDWPQTSKMIMSETPYPAMSDWTQTSERITPETPPSPPSEWPQTSKTIMWESPSPAASDRPRTSETIMSETLPLAASDRPQTSETITSKNLPSVMSDWPQISKTTAPETPSPGGSDWPQNTTAITSETPPQAASDWSQTSKTQLPSFSLTDRPVATRDLTSKMDRSVTSVSVATPAALPTGRTASTPPAALASTAATTSAVINVAIHTSGPTSLASSTIGSTSSNTAATAVASSRPAWTWHAITSASLAFGTPGLPLTSNPISTPTTLPTSAPAPVLSTPPNRPPTTSVAPPTTPAGNVLAMVAMTTSSPSATEPKVNSPNRPSCLVTFTQVKVGVNWALMTFNSEPLCANFTAAAAATLGNHLRVSECQPVGGAARNFTCAITQLRAGTAYRVTIASAVNGPPAQVEVHTVPDGVSALSAVSLSDGSALRLAWMPPSGTWEKYSVLLRNGSAVLVNDSIGKLSRSYVFTAKELGLVPGRVYGAEVTVHSGTLANTACCQAQLAPGLVQQLRVYRVVETAVYLQWQSPRGEWDGFKAVIRGDRPNSPAVQNLLPREATGCSFAELTSGQLYTITVTTTSGNLSSSASVNTWTTPSQVTGLQVRNLGSTESLLAQWEQGSGDVDLYLVLLIHEGSVIKNQSMPADAFSLSFRGLRPGALYRVVVTSVRAGRPSRQTVAEGRTVPAAVGEVTVSNNGRVDFLSVSWRPALGEVDSYLVALRDRDKTLHTLVVSKSSHQCVFSSLVSGRLYNISITTCSGTFQNYTSVLERTQPSKVQNPTAIHGARDDFLKVYWRPASGDFDFYHVAIKHNNAVLQNQTVSRMRNECVFHGLVPGRLYTVVVATWSGNYEASASTHGRTFPAAVRSLHVARRTSQKLWVAWTAAPGDVDHYEVQLLFNDMKVFPPLTLGDGMGECLVSSLTPGRLYKVLVSTFSGPNQRTQFIEGRTVPSQVKNIQVSNGGDSSSLTVSWTVGQGDVDRYAVVLYKQNHQLDTRPVLRHQNQVTFGSLQPGQLYDVMVQAFSGNLSSNQTASGRTVPSAVTALRVENPVGTGNLQVTWRKAAGVSDGYFLQLLDNKPGAVLANATLTAALTQHTFDGLSPGRQYNVLVRTTSGGVQSLGVTANARTRPAAATQLSIQSNTSTSLSFCWSRPAGDLDSYDVLLYDADEVLREQRQLGPSSLDCSFRGLTPGSAYKMVVVTCSGDLSNRSSIWAGTVPSAVTSLRAEGGDGCDQLRVLWQRCQGGVSGYRLSLSAPDGSLRAQEQLGPEVTEFIFSGLTPGRLYRVDVLSLSGDLANAASVHARTAPKPPSSFLFGGVTNTSLEITWTAPPDSDYDDFDVRWTPPDRGSVVNPYENRRSGSRIVRGMFPGRLYNFSLRTVSGASQARDGAPPSYSLPIQRSIRTKPSPVIGLHCRPQSSTSISCSWAPPEADFDSYTVECVHEDSQSLVYSRRSGRRADRRPAAYVIDLLEPHKRYTVCVKVISDTSASEAARDSVVTMIDRPPVPPVSMRVDAVSALATESSILFHFNCSWFSDVNGAVKFFSVVVTESKGEDSVLPEQRHPLPSYADYMSNTSIKSYQTSLFAGGSPAEACAYDITVGAGSDTLGGSCDHLRARHNRQRHFCDGPLKPTTAYRLSIRAFTQVSDGVSAPLYADTFLSLPVRTATDPAGGLVGGISAGVFVMVAVATLAALILYRRNARPKTAEESMAVNMCVRSERALPRGHLGVRGKRRHMTSPINVADFERHYNKLQADAHFLLSEQYESLKDVGRNQTSDAALLPENRGKNRYNNILPYDSTRVKLSYVDDDLSSDYINASYIPGNNSRREYIATQGPLPGTKDDFWKMAWEQNARNVVMLTQCVEKGRVKCDRYWPAEREPLYYGDLIVHMTSESVLPEWTIREFNVCSEDDVRHVRTVRQFHFTVWPDHGVPDSTQSLVHFVRTVRDFVNRSPAGGPTIVHCSAGVGRTGTFVALDRLLQQLDTSDALDVYGCVWQLRLHRSHMLQTERQYAFVHQCISDVLRARSLIVYENVSLSQTLSGRP</sequence>
<dbReference type="Pfam" id="PF00041">
    <property type="entry name" value="fn3"/>
    <property type="match status" value="10"/>
</dbReference>
<feature type="compositionally biased region" description="Polar residues" evidence="13">
    <location>
        <begin position="72"/>
        <end position="113"/>
    </location>
</feature>
<dbReference type="SUPFAM" id="SSF49265">
    <property type="entry name" value="Fibronectin type III"/>
    <property type="match status" value="12"/>
</dbReference>
<feature type="compositionally biased region" description="Low complexity" evidence="13">
    <location>
        <begin position="139"/>
        <end position="153"/>
    </location>
</feature>
<dbReference type="GO" id="GO:0045296">
    <property type="term" value="F:cadherin binding"/>
    <property type="evidence" value="ECO:0007669"/>
    <property type="project" value="TreeGrafter"/>
</dbReference>
<evidence type="ECO:0000256" key="4">
    <source>
        <dbReference type="ARBA" id="ARBA00022729"/>
    </source>
</evidence>
<dbReference type="STRING" id="109280.ENSHCOP00000021927"/>
<feature type="region of interest" description="Disordered" evidence="13">
    <location>
        <begin position="127"/>
        <end position="197"/>
    </location>
</feature>
<dbReference type="PROSITE" id="PS50055">
    <property type="entry name" value="TYR_PHOSPHATASE_PTP"/>
    <property type="match status" value="1"/>
</dbReference>
<dbReference type="GO" id="GO:0004725">
    <property type="term" value="F:protein tyrosine phosphatase activity"/>
    <property type="evidence" value="ECO:0007669"/>
    <property type="project" value="UniProtKB-EC"/>
</dbReference>
<evidence type="ECO:0000259" key="17">
    <source>
        <dbReference type="PROSITE" id="PS50056"/>
    </source>
</evidence>
<feature type="transmembrane region" description="Helical" evidence="14">
    <location>
        <begin position="1934"/>
        <end position="1957"/>
    </location>
</feature>
<dbReference type="InterPro" id="IPR000242">
    <property type="entry name" value="PTP_cat"/>
</dbReference>
<organism evidence="19 20">
    <name type="scientific">Hippocampus comes</name>
    <name type="common">Tiger tail seahorse</name>
    <dbReference type="NCBI Taxonomy" id="109280"/>
    <lineage>
        <taxon>Eukaryota</taxon>
        <taxon>Metazoa</taxon>
        <taxon>Chordata</taxon>
        <taxon>Craniata</taxon>
        <taxon>Vertebrata</taxon>
        <taxon>Euteleostomi</taxon>
        <taxon>Actinopterygii</taxon>
        <taxon>Neopterygii</taxon>
        <taxon>Teleostei</taxon>
        <taxon>Neoteleostei</taxon>
        <taxon>Acanthomorphata</taxon>
        <taxon>Syngnathiaria</taxon>
        <taxon>Syngnathiformes</taxon>
        <taxon>Syngnathoidei</taxon>
        <taxon>Syngnathidae</taxon>
        <taxon>Hippocampus</taxon>
    </lineage>
</organism>
<dbReference type="InterPro" id="IPR003595">
    <property type="entry name" value="Tyr_Pase_cat"/>
</dbReference>
<dbReference type="InterPro" id="IPR041201">
    <property type="entry name" value="PTPRJ_TM"/>
</dbReference>
<evidence type="ECO:0000256" key="3">
    <source>
        <dbReference type="ARBA" id="ARBA00022692"/>
    </source>
</evidence>
<feature type="region of interest" description="Disordered" evidence="13">
    <location>
        <begin position="526"/>
        <end position="558"/>
    </location>
</feature>
<dbReference type="FunFam" id="2.60.40.10:FF:000369">
    <property type="entry name" value="Protein tyrosine phosphatase, receptor type B"/>
    <property type="match status" value="8"/>
</dbReference>
<keyword evidence="8 14" id="KW-1133">Transmembrane helix</keyword>
<comment type="similarity">
    <text evidence="11">Belongs to the protein-tyrosine phosphatase family. Receptor class 3 subfamily.</text>
</comment>
<evidence type="ECO:0000256" key="1">
    <source>
        <dbReference type="ARBA" id="ARBA00004479"/>
    </source>
</evidence>
<keyword evidence="6" id="KW-0378">Hydrolase</keyword>
<evidence type="ECO:0000256" key="10">
    <source>
        <dbReference type="ARBA" id="ARBA00023180"/>
    </source>
</evidence>
<evidence type="ECO:0000256" key="6">
    <source>
        <dbReference type="ARBA" id="ARBA00022801"/>
    </source>
</evidence>
<dbReference type="RefSeq" id="XP_019729533.1">
    <property type="nucleotide sequence ID" value="XM_019873974.1"/>
</dbReference>
<dbReference type="PANTHER" id="PTHR46957">
    <property type="entry name" value="CYTOKINE RECEPTOR"/>
    <property type="match status" value="1"/>
</dbReference>